<keyword evidence="4" id="KW-1185">Reference proteome</keyword>
<sequence>EILDMSEFCEHPEENARYRLSASIVHVGNTPRSGHYYAYAKTASGWVKFNDSMTSNVVLETTLRDKPYILFYTKENTSSTATVASSPSSDIKTITSPCNTKYIAKKQSDASLNGKVPVDIQSSAAERSIASIKTETVKDSCDNKNSSEIVNAFKIENKPEKVALCNSKELKKITPLINFNESNDIIGLKKHDTIKLEANNVKQVSRPVEIPEQAEDNKSTIATK</sequence>
<dbReference type="PANTHER" id="PTHR24006">
    <property type="entry name" value="UBIQUITIN CARBOXYL-TERMINAL HYDROLASE"/>
    <property type="match status" value="1"/>
</dbReference>
<evidence type="ECO:0000256" key="1">
    <source>
        <dbReference type="SAM" id="MobiDB-lite"/>
    </source>
</evidence>
<protein>
    <submittedName>
        <fullName evidence="3">8504_t:CDS:1</fullName>
    </submittedName>
</protein>
<gene>
    <name evidence="3" type="ORF">RFULGI_LOCUS17262</name>
</gene>
<proteinExistence type="predicted"/>
<feature type="domain" description="USP" evidence="2">
    <location>
        <begin position="1"/>
        <end position="75"/>
    </location>
</feature>
<dbReference type="Pfam" id="PF00443">
    <property type="entry name" value="UCH"/>
    <property type="match status" value="1"/>
</dbReference>
<dbReference type="SUPFAM" id="SSF54001">
    <property type="entry name" value="Cysteine proteinases"/>
    <property type="match status" value="1"/>
</dbReference>
<evidence type="ECO:0000313" key="4">
    <source>
        <dbReference type="Proteomes" id="UP000789396"/>
    </source>
</evidence>
<dbReference type="PROSITE" id="PS50235">
    <property type="entry name" value="USP_3"/>
    <property type="match status" value="1"/>
</dbReference>
<dbReference type="EMBL" id="CAJVPZ010066708">
    <property type="protein sequence ID" value="CAG8796386.1"/>
    <property type="molecule type" value="Genomic_DNA"/>
</dbReference>
<organism evidence="3 4">
    <name type="scientific">Racocetra fulgida</name>
    <dbReference type="NCBI Taxonomy" id="60492"/>
    <lineage>
        <taxon>Eukaryota</taxon>
        <taxon>Fungi</taxon>
        <taxon>Fungi incertae sedis</taxon>
        <taxon>Mucoromycota</taxon>
        <taxon>Glomeromycotina</taxon>
        <taxon>Glomeromycetes</taxon>
        <taxon>Diversisporales</taxon>
        <taxon>Gigasporaceae</taxon>
        <taxon>Racocetra</taxon>
    </lineage>
</organism>
<evidence type="ECO:0000259" key="2">
    <source>
        <dbReference type="PROSITE" id="PS50235"/>
    </source>
</evidence>
<accession>A0A9N9JUJ4</accession>
<dbReference type="InterPro" id="IPR038765">
    <property type="entry name" value="Papain-like_cys_pep_sf"/>
</dbReference>
<dbReference type="OrthoDB" id="2381810at2759"/>
<dbReference type="AlphaFoldDB" id="A0A9N9JUJ4"/>
<dbReference type="InterPro" id="IPR001394">
    <property type="entry name" value="Peptidase_C19_UCH"/>
</dbReference>
<reference evidence="3" key="1">
    <citation type="submission" date="2021-06" db="EMBL/GenBank/DDBJ databases">
        <authorList>
            <person name="Kallberg Y."/>
            <person name="Tangrot J."/>
            <person name="Rosling A."/>
        </authorList>
    </citation>
    <scope>NUCLEOTIDE SEQUENCE</scope>
    <source>
        <strain evidence="3">IN212</strain>
    </source>
</reference>
<dbReference type="GO" id="GO:0004843">
    <property type="term" value="F:cysteine-type deubiquitinase activity"/>
    <property type="evidence" value="ECO:0007669"/>
    <property type="project" value="InterPro"/>
</dbReference>
<dbReference type="GO" id="GO:0016579">
    <property type="term" value="P:protein deubiquitination"/>
    <property type="evidence" value="ECO:0007669"/>
    <property type="project" value="InterPro"/>
</dbReference>
<dbReference type="Gene3D" id="3.90.70.10">
    <property type="entry name" value="Cysteine proteinases"/>
    <property type="match status" value="1"/>
</dbReference>
<comment type="caution">
    <text evidence="3">The sequence shown here is derived from an EMBL/GenBank/DDBJ whole genome shotgun (WGS) entry which is preliminary data.</text>
</comment>
<feature type="non-terminal residue" evidence="3">
    <location>
        <position position="224"/>
    </location>
</feature>
<dbReference type="GO" id="GO:0005829">
    <property type="term" value="C:cytosol"/>
    <property type="evidence" value="ECO:0007669"/>
    <property type="project" value="TreeGrafter"/>
</dbReference>
<dbReference type="InterPro" id="IPR050164">
    <property type="entry name" value="Peptidase_C19"/>
</dbReference>
<feature type="non-terminal residue" evidence="3">
    <location>
        <position position="1"/>
    </location>
</feature>
<dbReference type="GO" id="GO:0005634">
    <property type="term" value="C:nucleus"/>
    <property type="evidence" value="ECO:0007669"/>
    <property type="project" value="TreeGrafter"/>
</dbReference>
<dbReference type="Proteomes" id="UP000789396">
    <property type="component" value="Unassembled WGS sequence"/>
</dbReference>
<name>A0A9N9JUJ4_9GLOM</name>
<feature type="region of interest" description="Disordered" evidence="1">
    <location>
        <begin position="205"/>
        <end position="224"/>
    </location>
</feature>
<dbReference type="InterPro" id="IPR028889">
    <property type="entry name" value="USP"/>
</dbReference>
<evidence type="ECO:0000313" key="3">
    <source>
        <dbReference type="EMBL" id="CAG8796386.1"/>
    </source>
</evidence>